<feature type="region of interest" description="Disordered" evidence="4">
    <location>
        <begin position="39"/>
        <end position="74"/>
    </location>
</feature>
<feature type="compositionally biased region" description="Basic and acidic residues" evidence="4">
    <location>
        <begin position="896"/>
        <end position="918"/>
    </location>
</feature>
<feature type="compositionally biased region" description="Acidic residues" evidence="4">
    <location>
        <begin position="637"/>
        <end position="667"/>
    </location>
</feature>
<feature type="compositionally biased region" description="Basic and acidic residues" evidence="4">
    <location>
        <begin position="100"/>
        <end position="111"/>
    </location>
</feature>
<feature type="domain" description="Cep57 centrosome microtubule-binding" evidence="5">
    <location>
        <begin position="926"/>
        <end position="989"/>
    </location>
</feature>
<dbReference type="Pfam" id="PF06657">
    <property type="entry name" value="Cep57_MT_bd"/>
    <property type="match status" value="1"/>
</dbReference>
<feature type="compositionally biased region" description="Basic and acidic residues" evidence="4">
    <location>
        <begin position="802"/>
        <end position="812"/>
    </location>
</feature>
<feature type="region of interest" description="Disordered" evidence="4">
    <location>
        <begin position="96"/>
        <end position="133"/>
    </location>
</feature>
<protein>
    <recommendedName>
        <fullName evidence="9">Cep57 centrosome microtubule-binding domain-containing protein</fullName>
    </recommendedName>
</protein>
<dbReference type="GO" id="GO:0008017">
    <property type="term" value="F:microtubule binding"/>
    <property type="evidence" value="ECO:0007669"/>
    <property type="project" value="InterPro"/>
</dbReference>
<organism evidence="7 8">
    <name type="scientific">Gymnopilus dilepis</name>
    <dbReference type="NCBI Taxonomy" id="231916"/>
    <lineage>
        <taxon>Eukaryota</taxon>
        <taxon>Fungi</taxon>
        <taxon>Dikarya</taxon>
        <taxon>Basidiomycota</taxon>
        <taxon>Agaricomycotina</taxon>
        <taxon>Agaricomycetes</taxon>
        <taxon>Agaricomycetidae</taxon>
        <taxon>Agaricales</taxon>
        <taxon>Agaricineae</taxon>
        <taxon>Hymenogastraceae</taxon>
        <taxon>Gymnopilus</taxon>
    </lineage>
</organism>
<feature type="compositionally biased region" description="Acidic residues" evidence="4">
    <location>
        <begin position="709"/>
        <end position="720"/>
    </location>
</feature>
<feature type="compositionally biased region" description="Basic and acidic residues" evidence="4">
    <location>
        <begin position="670"/>
        <end position="686"/>
    </location>
</feature>
<keyword evidence="2" id="KW-0963">Cytoplasm</keyword>
<evidence type="ECO:0000259" key="5">
    <source>
        <dbReference type="Pfam" id="PF06657"/>
    </source>
</evidence>
<name>A0A409W035_9AGAR</name>
<feature type="compositionally biased region" description="Low complexity" evidence="4">
    <location>
        <begin position="726"/>
        <end position="746"/>
    </location>
</feature>
<evidence type="ECO:0000259" key="6">
    <source>
        <dbReference type="Pfam" id="PF14197"/>
    </source>
</evidence>
<proteinExistence type="predicted"/>
<dbReference type="InterPro" id="IPR025925">
    <property type="entry name" value="PPC89_CLD"/>
</dbReference>
<evidence type="ECO:0000313" key="8">
    <source>
        <dbReference type="Proteomes" id="UP000284706"/>
    </source>
</evidence>
<gene>
    <name evidence="7" type="ORF">CVT26_007001</name>
</gene>
<accession>A0A409W035</accession>
<sequence>MKRHSRGSAFDISIRGDELEHHRIQLEHNLQNTEISFHLSSTSDDEDDDGRTPRRRQPHKHHHHHQHIGHANESVEYPRHLSEPDMMEMPSFVHHHRSREHQFNDEDHEPMHGWSYRTGDDEEGISPYGGHTASSVAHHASAVTITAGLGGGRGARRDVSLSGAEYDPERPLHAIMANVNNKHSLFDADPSKSQVPNNVTYDPLVVDSTAELDRILESGHVLPQAASRSMSVHPTPPTSSASDSDSPRQANHGSRPKLTDHLRHVSFSPKRPRTAQSSSSNAGSPPPGPSRNLDERNTSAHMPTPRPARRNIFPSYGSSPAQPEVRLQPATPSSTGSKFTRMARGINKELEATQEQLKANKNAAQPPRPASAPVERNPFHDVGNQSTTAPEPRTTRLRRNGLRDSSNGKVQLPDVTGLTSAVESPAKPGVGYYPYKGDDRPRDSEVRLLQTLSAVQAQLLDLEDENGISRRRIRELEMELEECKRDVARERTRLFEREEQHARSFAYQSKNKGKAKATDAPEIDDERLHARYKEAVEEKKALEALINSLRSHLTRLTTELASHSELLAELRRLRDSDSDALKEKGTEILQLKEEVQRLAGEVEVLRGVVEEGLKERRASREITQLEESAVEQGVSYDSEEEVSEEEDEDELQETEDEEDDQVSEEVNQESLHEEASRPNRADRTMRTDVATMGSSHLGGSTNQPPRFVEEEELGNIEAELEERRSNNSNGSIGSPTRRSRSPSPMRRTNHATVEEVQEDEPYMQMRNPQPQVEHQPVEPPQPSTSRPSAPTPGHARKHYGRSRHEDLDRPEPETPFPQIRGEHLERLFFSAPEHNAKTCTVCYRRRYRAEPTSPSWSHPRRASNPAGQRPVSRQERHHEEEDEGYVGSDGGPAEAEQARTADKGKQREHVAFSEDPAHWRKAGKSQGLPPQTVVARVIRELEDDFTHYKSVYVELADQYKVMDAVSDVPRRNMLARHLREGDQIASLYDLLEFKDKPISESVVPNKGQPSNWTSNPIISRPPSRRSRVVS</sequence>
<feature type="region of interest" description="Disordered" evidence="4">
    <location>
        <begin position="615"/>
        <end position="821"/>
    </location>
</feature>
<dbReference type="STRING" id="231916.A0A409W035"/>
<comment type="subcellular location">
    <subcellularLocation>
        <location evidence="1">Cytoplasm</location>
    </subcellularLocation>
</comment>
<comment type="caution">
    <text evidence="7">The sequence shown here is derived from an EMBL/GenBank/DDBJ whole genome shotgun (WGS) entry which is preliminary data.</text>
</comment>
<feature type="region of interest" description="Disordered" evidence="4">
    <location>
        <begin position="224"/>
        <end position="339"/>
    </location>
</feature>
<feature type="coiled-coil region" evidence="3">
    <location>
        <begin position="459"/>
        <end position="493"/>
    </location>
</feature>
<dbReference type="GO" id="GO:0005737">
    <property type="term" value="C:cytoplasm"/>
    <property type="evidence" value="ECO:0007669"/>
    <property type="project" value="UniProtKB-SubCell"/>
</dbReference>
<feature type="domain" description="PPC89 centrosome localisation" evidence="6">
    <location>
        <begin position="542"/>
        <end position="617"/>
    </location>
</feature>
<reference evidence="7 8" key="1">
    <citation type="journal article" date="2018" name="Evol. Lett.">
        <title>Horizontal gene cluster transfer increased hallucinogenic mushroom diversity.</title>
        <authorList>
            <person name="Reynolds H.T."/>
            <person name="Vijayakumar V."/>
            <person name="Gluck-Thaler E."/>
            <person name="Korotkin H.B."/>
            <person name="Matheny P.B."/>
            <person name="Slot J.C."/>
        </authorList>
    </citation>
    <scope>NUCLEOTIDE SEQUENCE [LARGE SCALE GENOMIC DNA]</scope>
    <source>
        <strain evidence="7 8">SRW20</strain>
    </source>
</reference>
<keyword evidence="8" id="KW-1185">Reference proteome</keyword>
<dbReference type="InParanoid" id="A0A409W035"/>
<keyword evidence="3" id="KW-0175">Coiled coil</keyword>
<dbReference type="Pfam" id="PF14197">
    <property type="entry name" value="Cep57_CLD_2"/>
    <property type="match status" value="1"/>
</dbReference>
<feature type="region of interest" description="Disordered" evidence="4">
    <location>
        <begin position="1000"/>
        <end position="1030"/>
    </location>
</feature>
<evidence type="ECO:0000313" key="7">
    <source>
        <dbReference type="EMBL" id="PPQ71877.1"/>
    </source>
</evidence>
<evidence type="ECO:0008006" key="9">
    <source>
        <dbReference type="Google" id="ProtNLM"/>
    </source>
</evidence>
<feature type="region of interest" description="Disordered" evidence="4">
    <location>
        <begin position="360"/>
        <end position="412"/>
    </location>
</feature>
<feature type="coiled-coil region" evidence="3">
    <location>
        <begin position="532"/>
        <end position="608"/>
    </location>
</feature>
<dbReference type="OrthoDB" id="76453at2759"/>
<dbReference type="InterPro" id="IPR024957">
    <property type="entry name" value="Cep57_MT-bd_dom"/>
</dbReference>
<dbReference type="EMBL" id="NHYE01005483">
    <property type="protein sequence ID" value="PPQ71877.1"/>
    <property type="molecule type" value="Genomic_DNA"/>
</dbReference>
<dbReference type="AlphaFoldDB" id="A0A409W035"/>
<evidence type="ECO:0000256" key="3">
    <source>
        <dbReference type="SAM" id="Coils"/>
    </source>
</evidence>
<feature type="region of interest" description="Disordered" evidence="4">
    <location>
        <begin position="849"/>
        <end position="927"/>
    </location>
</feature>
<evidence type="ECO:0000256" key="2">
    <source>
        <dbReference type="ARBA" id="ARBA00022490"/>
    </source>
</evidence>
<evidence type="ECO:0000256" key="4">
    <source>
        <dbReference type="SAM" id="MobiDB-lite"/>
    </source>
</evidence>
<dbReference type="Proteomes" id="UP000284706">
    <property type="component" value="Unassembled WGS sequence"/>
</dbReference>
<feature type="compositionally biased region" description="Basic residues" evidence="4">
    <location>
        <begin position="53"/>
        <end position="68"/>
    </location>
</feature>
<evidence type="ECO:0000256" key="1">
    <source>
        <dbReference type="ARBA" id="ARBA00004496"/>
    </source>
</evidence>
<feature type="compositionally biased region" description="Polar residues" evidence="4">
    <location>
        <begin position="692"/>
        <end position="704"/>
    </location>
</feature>